<keyword evidence="8" id="KW-1185">Reference proteome</keyword>
<dbReference type="EC" id="5.2.1.8" evidence="5"/>
<dbReference type="PANTHER" id="PTHR11071:SF558">
    <property type="entry name" value="YCF3-RELATED"/>
    <property type="match status" value="1"/>
</dbReference>
<name>A0AAW1PZ44_9CHLO</name>
<sequence length="288" mass="30283">MGGSVSKEDIVKAAQTPSGSYNPPLGPPNKDNPLVYFDLKLGRYGDAAPLGRVVMELKQDVVPKTAKNFLELCQREEGAGYKNSRFHRIIPSFMCQGGDFTKDNGTGGVSIYGKKFADENFTLRHLGPGVLSMANAGPNTNGSQFFLCTASTPWLDGRHCVFGQVVKGYEVVRAAEACGSKSGSTAFDVMIGDCGVLPKAAITASAAQSQGRRAYHTGSSSAAGVAAARPVLARSALWGARLSAAAATGVSRQAPHTAVRRGMAAMSARPNRVMQACAAVRRLPVRAF</sequence>
<comment type="caution">
    <text evidence="7">The sequence shown here is derived from an EMBL/GenBank/DDBJ whole genome shotgun (WGS) entry which is preliminary data.</text>
</comment>
<comment type="catalytic activity">
    <reaction evidence="1 5">
        <text>[protein]-peptidylproline (omega=180) = [protein]-peptidylproline (omega=0)</text>
        <dbReference type="Rhea" id="RHEA:16237"/>
        <dbReference type="Rhea" id="RHEA-COMP:10747"/>
        <dbReference type="Rhea" id="RHEA-COMP:10748"/>
        <dbReference type="ChEBI" id="CHEBI:83833"/>
        <dbReference type="ChEBI" id="CHEBI:83834"/>
        <dbReference type="EC" id="5.2.1.8"/>
    </reaction>
</comment>
<dbReference type="GO" id="GO:0003755">
    <property type="term" value="F:peptidyl-prolyl cis-trans isomerase activity"/>
    <property type="evidence" value="ECO:0007669"/>
    <property type="project" value="UniProtKB-UniRule"/>
</dbReference>
<comment type="function">
    <text evidence="5">PPIases accelerate the folding of proteins. It catalyzes the cis-trans isomerization of proline imidic peptide bonds in oligopeptides.</text>
</comment>
<dbReference type="PANTHER" id="PTHR11071">
    <property type="entry name" value="PEPTIDYL-PROLYL CIS-TRANS ISOMERASE"/>
    <property type="match status" value="1"/>
</dbReference>
<dbReference type="InterPro" id="IPR029000">
    <property type="entry name" value="Cyclophilin-like_dom_sf"/>
</dbReference>
<dbReference type="GO" id="GO:0006457">
    <property type="term" value="P:protein folding"/>
    <property type="evidence" value="ECO:0007669"/>
    <property type="project" value="InterPro"/>
</dbReference>
<dbReference type="InterPro" id="IPR020892">
    <property type="entry name" value="Cyclophilin-type_PPIase_CS"/>
</dbReference>
<dbReference type="FunFam" id="2.40.100.10:FF:000013">
    <property type="entry name" value="Peptidyl-prolyl cis-trans isomerase"/>
    <property type="match status" value="1"/>
</dbReference>
<dbReference type="Gene3D" id="2.40.100.10">
    <property type="entry name" value="Cyclophilin-like"/>
    <property type="match status" value="1"/>
</dbReference>
<gene>
    <name evidence="7" type="ORF">WJX72_009546</name>
</gene>
<dbReference type="GO" id="GO:0016018">
    <property type="term" value="F:cyclosporin A binding"/>
    <property type="evidence" value="ECO:0007669"/>
    <property type="project" value="TreeGrafter"/>
</dbReference>
<dbReference type="SUPFAM" id="SSF50891">
    <property type="entry name" value="Cyclophilin-like"/>
    <property type="match status" value="1"/>
</dbReference>
<accession>A0AAW1PZ44</accession>
<reference evidence="7 8" key="1">
    <citation type="journal article" date="2024" name="Nat. Commun.">
        <title>Phylogenomics reveals the evolutionary origins of lichenization in chlorophyte algae.</title>
        <authorList>
            <person name="Puginier C."/>
            <person name="Libourel C."/>
            <person name="Otte J."/>
            <person name="Skaloud P."/>
            <person name="Haon M."/>
            <person name="Grisel S."/>
            <person name="Petersen M."/>
            <person name="Berrin J.G."/>
            <person name="Delaux P.M."/>
            <person name="Dal Grande F."/>
            <person name="Keller J."/>
        </authorList>
    </citation>
    <scope>NUCLEOTIDE SEQUENCE [LARGE SCALE GENOMIC DNA]</scope>
    <source>
        <strain evidence="7 8">SAG 2043</strain>
    </source>
</reference>
<dbReference type="EMBL" id="JALJOR010000007">
    <property type="protein sequence ID" value="KAK9814671.1"/>
    <property type="molecule type" value="Genomic_DNA"/>
</dbReference>
<evidence type="ECO:0000256" key="2">
    <source>
        <dbReference type="ARBA" id="ARBA00007365"/>
    </source>
</evidence>
<keyword evidence="3 5" id="KW-0697">Rotamase</keyword>
<comment type="similarity">
    <text evidence="2 5">Belongs to the cyclophilin-type PPIase family.</text>
</comment>
<dbReference type="Pfam" id="PF00160">
    <property type="entry name" value="Pro_isomerase"/>
    <property type="match status" value="1"/>
</dbReference>
<dbReference type="PRINTS" id="PR00153">
    <property type="entry name" value="CSAPPISMRASE"/>
</dbReference>
<dbReference type="PROSITE" id="PS00170">
    <property type="entry name" value="CSA_PPIASE_1"/>
    <property type="match status" value="1"/>
</dbReference>
<evidence type="ECO:0000313" key="8">
    <source>
        <dbReference type="Proteomes" id="UP001489004"/>
    </source>
</evidence>
<dbReference type="InterPro" id="IPR002130">
    <property type="entry name" value="Cyclophilin-type_PPIase_dom"/>
</dbReference>
<protein>
    <recommendedName>
        <fullName evidence="5">Peptidyl-prolyl cis-trans isomerase</fullName>
        <shortName evidence="5">PPIase</shortName>
        <ecNumber evidence="5">5.2.1.8</ecNumber>
    </recommendedName>
</protein>
<evidence type="ECO:0000313" key="7">
    <source>
        <dbReference type="EMBL" id="KAK9814671.1"/>
    </source>
</evidence>
<organism evidence="7 8">
    <name type="scientific">[Myrmecia] bisecta</name>
    <dbReference type="NCBI Taxonomy" id="41462"/>
    <lineage>
        <taxon>Eukaryota</taxon>
        <taxon>Viridiplantae</taxon>
        <taxon>Chlorophyta</taxon>
        <taxon>core chlorophytes</taxon>
        <taxon>Trebouxiophyceae</taxon>
        <taxon>Trebouxiales</taxon>
        <taxon>Trebouxiaceae</taxon>
        <taxon>Myrmecia</taxon>
    </lineage>
</organism>
<evidence type="ECO:0000256" key="1">
    <source>
        <dbReference type="ARBA" id="ARBA00000971"/>
    </source>
</evidence>
<keyword evidence="4 5" id="KW-0413">Isomerase</keyword>
<evidence type="ECO:0000256" key="5">
    <source>
        <dbReference type="RuleBase" id="RU363019"/>
    </source>
</evidence>
<feature type="domain" description="PPIase cyclophilin-type" evidence="6">
    <location>
        <begin position="49"/>
        <end position="196"/>
    </location>
</feature>
<dbReference type="AlphaFoldDB" id="A0AAW1PZ44"/>
<evidence type="ECO:0000256" key="4">
    <source>
        <dbReference type="ARBA" id="ARBA00023235"/>
    </source>
</evidence>
<dbReference type="GO" id="GO:0005737">
    <property type="term" value="C:cytoplasm"/>
    <property type="evidence" value="ECO:0007669"/>
    <property type="project" value="TreeGrafter"/>
</dbReference>
<dbReference type="Proteomes" id="UP001489004">
    <property type="component" value="Unassembled WGS sequence"/>
</dbReference>
<proteinExistence type="inferred from homology"/>
<evidence type="ECO:0000259" key="6">
    <source>
        <dbReference type="PROSITE" id="PS50072"/>
    </source>
</evidence>
<evidence type="ECO:0000256" key="3">
    <source>
        <dbReference type="ARBA" id="ARBA00023110"/>
    </source>
</evidence>
<dbReference type="PROSITE" id="PS50072">
    <property type="entry name" value="CSA_PPIASE_2"/>
    <property type="match status" value="1"/>
</dbReference>